<proteinExistence type="predicted"/>
<dbReference type="Proteomes" id="UP000294933">
    <property type="component" value="Unassembled WGS sequence"/>
</dbReference>
<feature type="non-terminal residue" evidence="2">
    <location>
        <position position="1"/>
    </location>
</feature>
<name>A0A4Y7PVD4_9AGAM</name>
<organism evidence="2 3">
    <name type="scientific">Rickenella mellea</name>
    <dbReference type="NCBI Taxonomy" id="50990"/>
    <lineage>
        <taxon>Eukaryota</taxon>
        <taxon>Fungi</taxon>
        <taxon>Dikarya</taxon>
        <taxon>Basidiomycota</taxon>
        <taxon>Agaricomycotina</taxon>
        <taxon>Agaricomycetes</taxon>
        <taxon>Hymenochaetales</taxon>
        <taxon>Rickenellaceae</taxon>
        <taxon>Rickenella</taxon>
    </lineage>
</organism>
<evidence type="ECO:0000313" key="2">
    <source>
        <dbReference type="EMBL" id="TDL19008.1"/>
    </source>
</evidence>
<evidence type="ECO:0000256" key="1">
    <source>
        <dbReference type="SAM" id="MobiDB-lite"/>
    </source>
</evidence>
<dbReference type="VEuPathDB" id="FungiDB:BD410DRAFT_792623"/>
<reference evidence="2 3" key="1">
    <citation type="submission" date="2018-06" db="EMBL/GenBank/DDBJ databases">
        <title>A transcriptomic atlas of mushroom development highlights an independent origin of complex multicellularity.</title>
        <authorList>
            <consortium name="DOE Joint Genome Institute"/>
            <person name="Krizsan K."/>
            <person name="Almasi E."/>
            <person name="Merenyi Z."/>
            <person name="Sahu N."/>
            <person name="Viragh M."/>
            <person name="Koszo T."/>
            <person name="Mondo S."/>
            <person name="Kiss B."/>
            <person name="Balint B."/>
            <person name="Kues U."/>
            <person name="Barry K."/>
            <person name="Hegedus J.C."/>
            <person name="Henrissat B."/>
            <person name="Johnson J."/>
            <person name="Lipzen A."/>
            <person name="Ohm R."/>
            <person name="Nagy I."/>
            <person name="Pangilinan J."/>
            <person name="Yan J."/>
            <person name="Xiong Y."/>
            <person name="Grigoriev I.V."/>
            <person name="Hibbett D.S."/>
            <person name="Nagy L.G."/>
        </authorList>
    </citation>
    <scope>NUCLEOTIDE SEQUENCE [LARGE SCALE GENOMIC DNA]</scope>
    <source>
        <strain evidence="2 3">SZMC22713</strain>
    </source>
</reference>
<accession>A0A4Y7PVD4</accession>
<gene>
    <name evidence="2" type="ORF">BD410DRAFT_792623</name>
</gene>
<feature type="region of interest" description="Disordered" evidence="1">
    <location>
        <begin position="49"/>
        <end position="72"/>
    </location>
</feature>
<feature type="compositionally biased region" description="Polar residues" evidence="1">
    <location>
        <begin position="57"/>
        <end position="72"/>
    </location>
</feature>
<dbReference type="AlphaFoldDB" id="A0A4Y7PVD4"/>
<sequence length="72" mass="8158">MARTSFDDVLGTNYVPTDNERRFLATWIDAKERELSSLNGIIAPLLAKHDKLHDRTQGSSHSRPTSHSRNPQ</sequence>
<dbReference type="OrthoDB" id="3365698at2759"/>
<dbReference type="EMBL" id="ML170201">
    <property type="protein sequence ID" value="TDL19008.1"/>
    <property type="molecule type" value="Genomic_DNA"/>
</dbReference>
<keyword evidence="3" id="KW-1185">Reference proteome</keyword>
<evidence type="ECO:0000313" key="3">
    <source>
        <dbReference type="Proteomes" id="UP000294933"/>
    </source>
</evidence>
<protein>
    <submittedName>
        <fullName evidence="2">Uncharacterized protein</fullName>
    </submittedName>
</protein>